<dbReference type="PANTHER" id="PTHR33701:SF3">
    <property type="entry name" value="TRANSCRIPTIONAL REGULATOR ATRX"/>
    <property type="match status" value="1"/>
</dbReference>
<gene>
    <name evidence="3" type="primary">LOC110698364</name>
</gene>
<proteinExistence type="predicted"/>
<feature type="region of interest" description="Disordered" evidence="2">
    <location>
        <begin position="94"/>
        <end position="220"/>
    </location>
</feature>
<dbReference type="Gramene" id="AUR62041545-RA">
    <property type="protein sequence ID" value="AUR62041545-RA:cds"/>
    <property type="gene ID" value="AUR62041545"/>
</dbReference>
<name>A0A803N737_CHEQI</name>
<feature type="compositionally biased region" description="Basic and acidic residues" evidence="2">
    <location>
        <begin position="323"/>
        <end position="333"/>
    </location>
</feature>
<dbReference type="Proteomes" id="UP000596660">
    <property type="component" value="Unplaced"/>
</dbReference>
<reference evidence="3" key="2">
    <citation type="submission" date="2021-03" db="UniProtKB">
        <authorList>
            <consortium name="EnsemblPlants"/>
        </authorList>
    </citation>
    <scope>IDENTIFICATION</scope>
</reference>
<dbReference type="AlphaFoldDB" id="A0A803N737"/>
<feature type="compositionally biased region" description="Basic and acidic residues" evidence="2">
    <location>
        <begin position="8"/>
        <end position="22"/>
    </location>
</feature>
<feature type="compositionally biased region" description="Basic and acidic residues" evidence="2">
    <location>
        <begin position="153"/>
        <end position="165"/>
    </location>
</feature>
<dbReference type="SMR" id="A0A803N737"/>
<evidence type="ECO:0000313" key="4">
    <source>
        <dbReference type="Proteomes" id="UP000596660"/>
    </source>
</evidence>
<accession>A0A803N737</accession>
<dbReference type="RefSeq" id="XP_021731469.1">
    <property type="nucleotide sequence ID" value="XM_021875777.1"/>
</dbReference>
<feature type="coiled-coil region" evidence="1">
    <location>
        <begin position="41"/>
        <end position="75"/>
    </location>
</feature>
<evidence type="ECO:0000256" key="1">
    <source>
        <dbReference type="SAM" id="Coils"/>
    </source>
</evidence>
<feature type="compositionally biased region" description="Polar residues" evidence="2">
    <location>
        <begin position="169"/>
        <end position="184"/>
    </location>
</feature>
<evidence type="ECO:0000313" key="3">
    <source>
        <dbReference type="EnsemblPlants" id="AUR62041545-RA:cds"/>
    </source>
</evidence>
<dbReference type="PANTHER" id="PTHR33701">
    <property type="entry name" value="TRANSMEMBRANE PROTEIN"/>
    <property type="match status" value="1"/>
</dbReference>
<keyword evidence="4" id="KW-1185">Reference proteome</keyword>
<evidence type="ECO:0000256" key="2">
    <source>
        <dbReference type="SAM" id="MobiDB-lite"/>
    </source>
</evidence>
<feature type="compositionally biased region" description="Acidic residues" evidence="2">
    <location>
        <begin position="94"/>
        <end position="112"/>
    </location>
</feature>
<organism evidence="3 4">
    <name type="scientific">Chenopodium quinoa</name>
    <name type="common">Quinoa</name>
    <dbReference type="NCBI Taxonomy" id="63459"/>
    <lineage>
        <taxon>Eukaryota</taxon>
        <taxon>Viridiplantae</taxon>
        <taxon>Streptophyta</taxon>
        <taxon>Embryophyta</taxon>
        <taxon>Tracheophyta</taxon>
        <taxon>Spermatophyta</taxon>
        <taxon>Magnoliopsida</taxon>
        <taxon>eudicotyledons</taxon>
        <taxon>Gunneridae</taxon>
        <taxon>Pentapetalae</taxon>
        <taxon>Caryophyllales</taxon>
        <taxon>Chenopodiaceae</taxon>
        <taxon>Chenopodioideae</taxon>
        <taxon>Atripliceae</taxon>
        <taxon>Chenopodium</taxon>
    </lineage>
</organism>
<dbReference type="OrthoDB" id="1939754at2759"/>
<reference evidence="3" key="1">
    <citation type="journal article" date="2017" name="Nature">
        <title>The genome of Chenopodium quinoa.</title>
        <authorList>
            <person name="Jarvis D.E."/>
            <person name="Ho Y.S."/>
            <person name="Lightfoot D.J."/>
            <person name="Schmoeckel S.M."/>
            <person name="Li B."/>
            <person name="Borm T.J.A."/>
            <person name="Ohyanagi H."/>
            <person name="Mineta K."/>
            <person name="Michell C.T."/>
            <person name="Saber N."/>
            <person name="Kharbatia N.M."/>
            <person name="Rupper R.R."/>
            <person name="Sharp A.R."/>
            <person name="Dally N."/>
            <person name="Boughton B.A."/>
            <person name="Woo Y.H."/>
            <person name="Gao G."/>
            <person name="Schijlen E.G.W.M."/>
            <person name="Guo X."/>
            <person name="Momin A.A."/>
            <person name="Negrao S."/>
            <person name="Al-Babili S."/>
            <person name="Gehring C."/>
            <person name="Roessner U."/>
            <person name="Jung C."/>
            <person name="Murphy K."/>
            <person name="Arold S.T."/>
            <person name="Gojobori T."/>
            <person name="van der Linden C.G."/>
            <person name="van Loo E.N."/>
            <person name="Jellen E.N."/>
            <person name="Maughan P.J."/>
            <person name="Tester M."/>
        </authorList>
    </citation>
    <scope>NUCLEOTIDE SEQUENCE [LARGE SCALE GENOMIC DNA]</scope>
    <source>
        <strain evidence="3">cv. PI 614886</strain>
    </source>
</reference>
<dbReference type="EnsemblPlants" id="AUR62041545-RA">
    <property type="protein sequence ID" value="AUR62041545-RA:cds"/>
    <property type="gene ID" value="AUR62041545"/>
</dbReference>
<feature type="compositionally biased region" description="Basic and acidic residues" evidence="2">
    <location>
        <begin position="199"/>
        <end position="210"/>
    </location>
</feature>
<keyword evidence="1" id="KW-0175">Coiled coil</keyword>
<dbReference type="OMA" id="REMCSTP"/>
<feature type="region of interest" description="Disordered" evidence="2">
    <location>
        <begin position="368"/>
        <end position="432"/>
    </location>
</feature>
<protein>
    <submittedName>
        <fullName evidence="3">Uncharacterized protein</fullName>
    </submittedName>
</protein>
<sequence length="647" mass="72295">MQNTSDKSQVKQDERSNGEGDSRMITIEYLRARLLSERSISKATKERADELAKRVKELEDQLKVVTLRRKRAEKAALDVYSYLDSLGVSDISEVYESDSNEDESQYDSDMDNGDTTKVNKAFGPLETEQNDREPLGLEPESTPSSGRSLSWKGRKDSTRLLDKKGLKSSIRSQTSLAQVNSSPRQRLDKSCRQIKRRESRSTIEEPRHDSSMSNAQDSNAMDCLDRGLDCLDFQSVGSRKSPERFGQRGSGKDKVSCSFETQAREYDAGSSSHEYECSGEMERAHQHQAQLIKCYEAQEKDQREWEEKYGENNDSCEPGSHSDVTEERDENKETVPQLVDVGACHDHKVGTQTNSVGRKLSITHFNSFKLSPDATSGSTEKHKFSEMQPSGSPAPEFAFSATNSNQSLEHAARQSLQAGHDDPSYSGSVSCELQPPWKDDSRSLVPHEEPSYRVKTVLEALHEAKLLIKQQINSFPDTKISVGRIIETSVPANGDVDWLNIPVGCPGLFRVPSAPDCQSLIQSTLPSSNHLSELTISALDTRPLAVQGHQYISCPLGSQLSSPGAESLFSTPDIPNRQPRFDFQFNTNISSGNSNELTSLVFPDFFPHMPSHQMMGSQFPRNNEGILPYGYPSFQNHDVRSNTYRDR</sequence>
<feature type="compositionally biased region" description="Polar residues" evidence="2">
    <location>
        <begin position="368"/>
        <end position="378"/>
    </location>
</feature>
<feature type="region of interest" description="Disordered" evidence="2">
    <location>
        <begin position="1"/>
        <end position="23"/>
    </location>
</feature>
<feature type="region of interest" description="Disordered" evidence="2">
    <location>
        <begin position="305"/>
        <end position="333"/>
    </location>
</feature>
<dbReference type="KEGG" id="cqi:110698364"/>
<dbReference type="GeneID" id="110698364"/>